<gene>
    <name evidence="2" type="ORF">FJV41_39135</name>
</gene>
<keyword evidence="3" id="KW-1185">Reference proteome</keyword>
<name>A0A540WN96_9BACT</name>
<evidence type="ECO:0000256" key="1">
    <source>
        <dbReference type="SAM" id="MobiDB-lite"/>
    </source>
</evidence>
<dbReference type="EMBL" id="VIFM01000251">
    <property type="protein sequence ID" value="TQF10480.1"/>
    <property type="molecule type" value="Genomic_DNA"/>
</dbReference>
<reference evidence="2 3" key="1">
    <citation type="submission" date="2019-06" db="EMBL/GenBank/DDBJ databases">
        <authorList>
            <person name="Livingstone P."/>
            <person name="Whitworth D."/>
        </authorList>
    </citation>
    <scope>NUCLEOTIDE SEQUENCE [LARGE SCALE GENOMIC DNA]</scope>
    <source>
        <strain evidence="2 3">AM401</strain>
    </source>
</reference>
<organism evidence="2 3">
    <name type="scientific">Myxococcus llanfairpwllgwyngyllgogerychwyrndrobwllllantysiliogogogochensis</name>
    <dbReference type="NCBI Taxonomy" id="2590453"/>
    <lineage>
        <taxon>Bacteria</taxon>
        <taxon>Pseudomonadati</taxon>
        <taxon>Myxococcota</taxon>
        <taxon>Myxococcia</taxon>
        <taxon>Myxococcales</taxon>
        <taxon>Cystobacterineae</taxon>
        <taxon>Myxococcaceae</taxon>
        <taxon>Myxococcus</taxon>
    </lineage>
</organism>
<dbReference type="Proteomes" id="UP000315369">
    <property type="component" value="Unassembled WGS sequence"/>
</dbReference>
<evidence type="ECO:0000313" key="3">
    <source>
        <dbReference type="Proteomes" id="UP000315369"/>
    </source>
</evidence>
<protein>
    <recommendedName>
        <fullName evidence="4">C2H2-type domain-containing protein</fullName>
    </recommendedName>
</protein>
<evidence type="ECO:0008006" key="4">
    <source>
        <dbReference type="Google" id="ProtNLM"/>
    </source>
</evidence>
<accession>A0A540WN96</accession>
<dbReference type="AlphaFoldDB" id="A0A540WN96"/>
<feature type="region of interest" description="Disordered" evidence="1">
    <location>
        <begin position="1"/>
        <end position="21"/>
    </location>
</feature>
<comment type="caution">
    <text evidence="2">The sequence shown here is derived from an EMBL/GenBank/DDBJ whole genome shotgun (WGS) entry which is preliminary data.</text>
</comment>
<sequence>MPHDSSKTRPERRKAPSGSTVRIDGLHVSRAAWARVEGLAEQMALAGIPRAHRSGALDLLLVQPAVADQVLAGGGRVYRCASCGMWPAKASEAIDHQEAHPEHAVQGFNVPPR</sequence>
<dbReference type="OrthoDB" id="5514695at2"/>
<evidence type="ECO:0000313" key="2">
    <source>
        <dbReference type="EMBL" id="TQF10480.1"/>
    </source>
</evidence>
<proteinExistence type="predicted"/>